<organism evidence="1 2">
    <name type="scientific">Haloplanus ruber</name>
    <dbReference type="NCBI Taxonomy" id="869892"/>
    <lineage>
        <taxon>Archaea</taxon>
        <taxon>Methanobacteriati</taxon>
        <taxon>Methanobacteriota</taxon>
        <taxon>Stenosarchaea group</taxon>
        <taxon>Halobacteria</taxon>
        <taxon>Halobacteriales</taxon>
        <taxon>Haloferacaceae</taxon>
        <taxon>Haloplanus</taxon>
    </lineage>
</organism>
<dbReference type="EMBL" id="JBHUDL010000009">
    <property type="protein sequence ID" value="MFD1633193.1"/>
    <property type="molecule type" value="Genomic_DNA"/>
</dbReference>
<keyword evidence="2" id="KW-1185">Reference proteome</keyword>
<dbReference type="RefSeq" id="WP_379823420.1">
    <property type="nucleotide sequence ID" value="NZ_JBHUDL010000009.1"/>
</dbReference>
<gene>
    <name evidence="1" type="ORF">ACFSBJ_05525</name>
</gene>
<name>A0ABD6CVC6_9EURY</name>
<dbReference type="Proteomes" id="UP001597075">
    <property type="component" value="Unassembled WGS sequence"/>
</dbReference>
<comment type="caution">
    <text evidence="1">The sequence shown here is derived from an EMBL/GenBank/DDBJ whole genome shotgun (WGS) entry which is preliminary data.</text>
</comment>
<reference evidence="1 2" key="1">
    <citation type="journal article" date="2019" name="Int. J. Syst. Evol. Microbiol.">
        <title>The Global Catalogue of Microorganisms (GCM) 10K type strain sequencing project: providing services to taxonomists for standard genome sequencing and annotation.</title>
        <authorList>
            <consortium name="The Broad Institute Genomics Platform"/>
            <consortium name="The Broad Institute Genome Sequencing Center for Infectious Disease"/>
            <person name="Wu L."/>
            <person name="Ma J."/>
        </authorList>
    </citation>
    <scope>NUCLEOTIDE SEQUENCE [LARGE SCALE GENOMIC DNA]</scope>
    <source>
        <strain evidence="1 2">CGMCC 1.10594</strain>
    </source>
</reference>
<accession>A0ABD6CVC6</accession>
<proteinExistence type="predicted"/>
<protein>
    <submittedName>
        <fullName evidence="1">Uncharacterized protein</fullName>
    </submittedName>
</protein>
<dbReference type="AlphaFoldDB" id="A0ABD6CVC6"/>
<evidence type="ECO:0000313" key="1">
    <source>
        <dbReference type="EMBL" id="MFD1633193.1"/>
    </source>
</evidence>
<sequence>MLESADRVGSRQLLVERLATWFGVEALAGRFPSNGSHPPYPLVGIVLCANFGIGNTVRQLLTGSAL</sequence>
<evidence type="ECO:0000313" key="2">
    <source>
        <dbReference type="Proteomes" id="UP001597075"/>
    </source>
</evidence>